<evidence type="ECO:0000313" key="2">
    <source>
        <dbReference type="EMBL" id="KAJ7021362.1"/>
    </source>
</evidence>
<gene>
    <name evidence="2" type="ORF">C8F04DRAFT_1273792</name>
</gene>
<feature type="chain" id="PRO_5042015487" description="F-box domain-containing protein" evidence="1">
    <location>
        <begin position="29"/>
        <end position="242"/>
    </location>
</feature>
<dbReference type="AlphaFoldDB" id="A0AAD6S681"/>
<keyword evidence="3" id="KW-1185">Reference proteome</keyword>
<keyword evidence="1" id="KW-0732">Signal</keyword>
<feature type="signal peptide" evidence="1">
    <location>
        <begin position="1"/>
        <end position="28"/>
    </location>
</feature>
<dbReference type="Proteomes" id="UP001218188">
    <property type="component" value="Unassembled WGS sequence"/>
</dbReference>
<evidence type="ECO:0000256" key="1">
    <source>
        <dbReference type="SAM" id="SignalP"/>
    </source>
</evidence>
<name>A0AAD6S681_9AGAR</name>
<organism evidence="2 3">
    <name type="scientific">Mycena alexandri</name>
    <dbReference type="NCBI Taxonomy" id="1745969"/>
    <lineage>
        <taxon>Eukaryota</taxon>
        <taxon>Fungi</taxon>
        <taxon>Dikarya</taxon>
        <taxon>Basidiomycota</taxon>
        <taxon>Agaricomycotina</taxon>
        <taxon>Agaricomycetes</taxon>
        <taxon>Agaricomycetidae</taxon>
        <taxon>Agaricales</taxon>
        <taxon>Marasmiineae</taxon>
        <taxon>Mycenaceae</taxon>
        <taxon>Mycena</taxon>
    </lineage>
</organism>
<accession>A0AAD6S681</accession>
<sequence length="242" mass="27328">MSGATLRLQQKPLLFIDILVLHLNIVDQITTLCPKDCLRTLATVSRTWTHPAQKWLFRDIELHDVSRLMGLFSSKHLHRMIRRLTLTVSSDLLVQVHCMDLVNLTSCAIIGSVDTPELVGLSSSAGSLFDLHSTRITHLDLIDVLFEGIESTSTTTPYPHLQNLLTFLTISDISVAWTREIQFPFLLCGLETVRLTQSTDNLPFDLLTLEQLPNQISFQLFRNSMQLVTFTSISIPKGFCHL</sequence>
<dbReference type="EMBL" id="JARJCM010000234">
    <property type="protein sequence ID" value="KAJ7021362.1"/>
    <property type="molecule type" value="Genomic_DNA"/>
</dbReference>
<evidence type="ECO:0008006" key="4">
    <source>
        <dbReference type="Google" id="ProtNLM"/>
    </source>
</evidence>
<reference evidence="2" key="1">
    <citation type="submission" date="2023-03" db="EMBL/GenBank/DDBJ databases">
        <title>Massive genome expansion in bonnet fungi (Mycena s.s.) driven by repeated elements and novel gene families across ecological guilds.</title>
        <authorList>
            <consortium name="Lawrence Berkeley National Laboratory"/>
            <person name="Harder C.B."/>
            <person name="Miyauchi S."/>
            <person name="Viragh M."/>
            <person name="Kuo A."/>
            <person name="Thoen E."/>
            <person name="Andreopoulos B."/>
            <person name="Lu D."/>
            <person name="Skrede I."/>
            <person name="Drula E."/>
            <person name="Henrissat B."/>
            <person name="Morin E."/>
            <person name="Kohler A."/>
            <person name="Barry K."/>
            <person name="LaButti K."/>
            <person name="Morin E."/>
            <person name="Salamov A."/>
            <person name="Lipzen A."/>
            <person name="Mereny Z."/>
            <person name="Hegedus B."/>
            <person name="Baldrian P."/>
            <person name="Stursova M."/>
            <person name="Weitz H."/>
            <person name="Taylor A."/>
            <person name="Grigoriev I.V."/>
            <person name="Nagy L.G."/>
            <person name="Martin F."/>
            <person name="Kauserud H."/>
        </authorList>
    </citation>
    <scope>NUCLEOTIDE SEQUENCE</scope>
    <source>
        <strain evidence="2">CBHHK200</strain>
    </source>
</reference>
<comment type="caution">
    <text evidence="2">The sequence shown here is derived from an EMBL/GenBank/DDBJ whole genome shotgun (WGS) entry which is preliminary data.</text>
</comment>
<protein>
    <recommendedName>
        <fullName evidence="4">F-box domain-containing protein</fullName>
    </recommendedName>
</protein>
<proteinExistence type="predicted"/>
<evidence type="ECO:0000313" key="3">
    <source>
        <dbReference type="Proteomes" id="UP001218188"/>
    </source>
</evidence>